<dbReference type="HAMAP" id="MF_00161">
    <property type="entry name" value="LspA"/>
    <property type="match status" value="1"/>
</dbReference>
<keyword evidence="3 9" id="KW-0645">Protease</keyword>
<dbReference type="PANTHER" id="PTHR33695:SF1">
    <property type="entry name" value="LIPOPROTEIN SIGNAL PEPTIDASE"/>
    <property type="match status" value="1"/>
</dbReference>
<feature type="compositionally biased region" description="Basic and acidic residues" evidence="12">
    <location>
        <begin position="62"/>
        <end position="74"/>
    </location>
</feature>
<evidence type="ECO:0000256" key="10">
    <source>
        <dbReference type="RuleBase" id="RU000594"/>
    </source>
</evidence>
<evidence type="ECO:0000313" key="14">
    <source>
        <dbReference type="Proteomes" id="UP000432089"/>
    </source>
</evidence>
<comment type="catalytic activity">
    <reaction evidence="9 10">
        <text>Release of signal peptides from bacterial membrane prolipoproteins. Hydrolyzes -Xaa-Yaa-Zaa-|-(S,diacylglyceryl)Cys-, in which Xaa is hydrophobic (preferably Leu), and Yaa (Ala or Ser) and Zaa (Gly or Ala) have small, neutral side chains.</text>
        <dbReference type="EC" id="3.4.23.36"/>
    </reaction>
</comment>
<name>A0A7V7PT70_9HYPH</name>
<dbReference type="PANTHER" id="PTHR33695">
    <property type="entry name" value="LIPOPROTEIN SIGNAL PEPTIDASE"/>
    <property type="match status" value="1"/>
</dbReference>
<comment type="caution">
    <text evidence="13">The sequence shown here is derived from an EMBL/GenBank/DDBJ whole genome shotgun (WGS) entry which is preliminary data.</text>
</comment>
<feature type="active site" evidence="9">
    <location>
        <position position="218"/>
    </location>
</feature>
<organism evidence="13 14">
    <name type="scientific">Plantimonas leprariae</name>
    <dbReference type="NCBI Taxonomy" id="2615207"/>
    <lineage>
        <taxon>Bacteria</taxon>
        <taxon>Pseudomonadati</taxon>
        <taxon>Pseudomonadota</taxon>
        <taxon>Alphaproteobacteria</taxon>
        <taxon>Hyphomicrobiales</taxon>
        <taxon>Aurantimonadaceae</taxon>
        <taxon>Plantimonas</taxon>
    </lineage>
</organism>
<dbReference type="PROSITE" id="PS00855">
    <property type="entry name" value="SPASE_II"/>
    <property type="match status" value="1"/>
</dbReference>
<evidence type="ECO:0000256" key="9">
    <source>
        <dbReference type="HAMAP-Rule" id="MF_00161"/>
    </source>
</evidence>
<evidence type="ECO:0000256" key="4">
    <source>
        <dbReference type="ARBA" id="ARBA00022692"/>
    </source>
</evidence>
<accession>A0A7V7PT70</accession>
<feature type="active site" evidence="9">
    <location>
        <position position="200"/>
    </location>
</feature>
<proteinExistence type="inferred from homology"/>
<evidence type="ECO:0000313" key="13">
    <source>
        <dbReference type="EMBL" id="KAB0682865.1"/>
    </source>
</evidence>
<dbReference type="UniPathway" id="UPA00665"/>
<evidence type="ECO:0000256" key="12">
    <source>
        <dbReference type="SAM" id="MobiDB-lite"/>
    </source>
</evidence>
<dbReference type="GO" id="GO:0004190">
    <property type="term" value="F:aspartic-type endopeptidase activity"/>
    <property type="evidence" value="ECO:0007669"/>
    <property type="project" value="UniProtKB-UniRule"/>
</dbReference>
<evidence type="ECO:0000256" key="7">
    <source>
        <dbReference type="ARBA" id="ARBA00022989"/>
    </source>
</evidence>
<feature type="transmembrane region" description="Helical" evidence="9">
    <location>
        <begin position="136"/>
        <end position="165"/>
    </location>
</feature>
<comment type="similarity">
    <text evidence="1 9 11">Belongs to the peptidase A8 family.</text>
</comment>
<feature type="region of interest" description="Disordered" evidence="12">
    <location>
        <begin position="1"/>
        <end position="74"/>
    </location>
</feature>
<feature type="compositionally biased region" description="Basic residues" evidence="12">
    <location>
        <begin position="7"/>
        <end position="20"/>
    </location>
</feature>
<comment type="caution">
    <text evidence="9">Lacks conserved residue(s) required for the propagation of feature annotation.</text>
</comment>
<keyword evidence="5 9" id="KW-0064">Aspartyl protease</keyword>
<evidence type="ECO:0000256" key="3">
    <source>
        <dbReference type="ARBA" id="ARBA00022670"/>
    </source>
</evidence>
<gene>
    <name evidence="9" type="primary">lspA</name>
    <name evidence="13" type="ORF">F6X38_01945</name>
</gene>
<evidence type="ECO:0000256" key="5">
    <source>
        <dbReference type="ARBA" id="ARBA00022750"/>
    </source>
</evidence>
<sequence>MAERVQGPRRRHAHARHARLSRAGLQRAARGAPDGQRAGRPVGAAGGRLRQAPAHPAGRPRRQPEPCGRDRRDAVRGAAEGVDAVSRRTVLDLLIVAFAVLLDQGVKALVVATMPLGSAIELLPFLALYHARNEGIAFSMFAGLGDLGLAALALLVLVFVGWLWWKTPADRRLSHFAFAIIVGGALGNLIDRVRLGYVVDYVYFHTPVWSFAVFNLADACISVGAALIVLDEFLPTRRDRRVVERTD</sequence>
<comment type="pathway">
    <text evidence="9">Protein modification; lipoprotein biosynthesis (signal peptide cleavage).</text>
</comment>
<keyword evidence="6 9" id="KW-0378">Hydrolase</keyword>
<dbReference type="AlphaFoldDB" id="A0A7V7PT70"/>
<dbReference type="EC" id="3.4.23.36" evidence="9"/>
<feature type="transmembrane region" description="Helical" evidence="9">
    <location>
        <begin position="172"/>
        <end position="190"/>
    </location>
</feature>
<keyword evidence="4 9" id="KW-0812">Transmembrane</keyword>
<dbReference type="PRINTS" id="PR00781">
    <property type="entry name" value="LIPOSIGPTASE"/>
</dbReference>
<dbReference type="NCBIfam" id="TIGR00077">
    <property type="entry name" value="lspA"/>
    <property type="match status" value="1"/>
</dbReference>
<dbReference type="GO" id="GO:0005886">
    <property type="term" value="C:plasma membrane"/>
    <property type="evidence" value="ECO:0007669"/>
    <property type="project" value="UniProtKB-SubCell"/>
</dbReference>
<keyword evidence="7 9" id="KW-1133">Transmembrane helix</keyword>
<evidence type="ECO:0000256" key="8">
    <source>
        <dbReference type="ARBA" id="ARBA00023136"/>
    </source>
</evidence>
<evidence type="ECO:0000256" key="6">
    <source>
        <dbReference type="ARBA" id="ARBA00022801"/>
    </source>
</evidence>
<protein>
    <recommendedName>
        <fullName evidence="9">Lipoprotein signal peptidase</fullName>
        <ecNumber evidence="9">3.4.23.36</ecNumber>
    </recommendedName>
    <alternativeName>
        <fullName evidence="9">Prolipoprotein signal peptidase</fullName>
    </alternativeName>
    <alternativeName>
        <fullName evidence="9">Signal peptidase II</fullName>
        <shortName evidence="9">SPase II</shortName>
    </alternativeName>
</protein>
<evidence type="ECO:0000256" key="11">
    <source>
        <dbReference type="RuleBase" id="RU004181"/>
    </source>
</evidence>
<evidence type="ECO:0000256" key="2">
    <source>
        <dbReference type="ARBA" id="ARBA00022475"/>
    </source>
</evidence>
<feature type="transmembrane region" description="Helical" evidence="9">
    <location>
        <begin position="210"/>
        <end position="230"/>
    </location>
</feature>
<dbReference type="EMBL" id="VZDO01000001">
    <property type="protein sequence ID" value="KAB0682865.1"/>
    <property type="molecule type" value="Genomic_DNA"/>
</dbReference>
<keyword evidence="8 9" id="KW-0472">Membrane</keyword>
<keyword evidence="2 9" id="KW-1003">Cell membrane</keyword>
<reference evidence="13 14" key="1">
    <citation type="submission" date="2019-09" db="EMBL/GenBank/DDBJ databases">
        <title>YIM 132180 draft genome.</title>
        <authorList>
            <person name="Zhang K."/>
        </authorList>
    </citation>
    <scope>NUCLEOTIDE SEQUENCE [LARGE SCALE GENOMIC DNA]</scope>
    <source>
        <strain evidence="13 14">YIM 132180</strain>
    </source>
</reference>
<dbReference type="Pfam" id="PF01252">
    <property type="entry name" value="Peptidase_A8"/>
    <property type="match status" value="1"/>
</dbReference>
<evidence type="ECO:0000256" key="1">
    <source>
        <dbReference type="ARBA" id="ARBA00006139"/>
    </source>
</evidence>
<comment type="subcellular location">
    <subcellularLocation>
        <location evidence="9">Cell membrane</location>
        <topology evidence="9">Multi-pass membrane protein</topology>
    </subcellularLocation>
</comment>
<dbReference type="GO" id="GO:0006508">
    <property type="term" value="P:proteolysis"/>
    <property type="evidence" value="ECO:0007669"/>
    <property type="project" value="UniProtKB-KW"/>
</dbReference>
<keyword evidence="14" id="KW-1185">Reference proteome</keyword>
<dbReference type="InterPro" id="IPR001872">
    <property type="entry name" value="Peptidase_A8"/>
</dbReference>
<comment type="function">
    <text evidence="9 10">This protein specifically catalyzes the removal of signal peptides from prolipoproteins.</text>
</comment>
<dbReference type="Proteomes" id="UP000432089">
    <property type="component" value="Unassembled WGS sequence"/>
</dbReference>